<evidence type="ECO:0000259" key="4">
    <source>
        <dbReference type="Pfam" id="PF02737"/>
    </source>
</evidence>
<dbReference type="AlphaFoldDB" id="A0A081C6S0"/>
<dbReference type="InterPro" id="IPR036291">
    <property type="entry name" value="NAD(P)-bd_dom_sf"/>
</dbReference>
<dbReference type="InterPro" id="IPR006108">
    <property type="entry name" value="3HC_DH_C"/>
</dbReference>
<organism evidence="5">
    <name type="scientific">Vecturithrix granuli</name>
    <dbReference type="NCBI Taxonomy" id="1499967"/>
    <lineage>
        <taxon>Bacteria</taxon>
        <taxon>Candidatus Moduliflexota</taxon>
        <taxon>Candidatus Vecturitrichia</taxon>
        <taxon>Candidatus Vecturitrichales</taxon>
        <taxon>Candidatus Vecturitrichaceae</taxon>
        <taxon>Candidatus Vecturithrix</taxon>
    </lineage>
</organism>
<dbReference type="Gene3D" id="3.40.50.720">
    <property type="entry name" value="NAD(P)-binding Rossmann-like Domain"/>
    <property type="match status" value="1"/>
</dbReference>
<name>A0A081C6S0_VECG1</name>
<dbReference type="PANTHER" id="PTHR48075:SF5">
    <property type="entry name" value="3-HYDROXYBUTYRYL-COA DEHYDROGENASE"/>
    <property type="match status" value="1"/>
</dbReference>
<dbReference type="PANTHER" id="PTHR48075">
    <property type="entry name" value="3-HYDROXYACYL-COA DEHYDROGENASE FAMILY PROTEIN"/>
    <property type="match status" value="1"/>
</dbReference>
<dbReference type="SUPFAM" id="SSF51735">
    <property type="entry name" value="NAD(P)-binding Rossmann-fold domains"/>
    <property type="match status" value="1"/>
</dbReference>
<evidence type="ECO:0000256" key="1">
    <source>
        <dbReference type="ARBA" id="ARBA00023002"/>
    </source>
</evidence>
<dbReference type="InterPro" id="IPR006176">
    <property type="entry name" value="3-OHacyl-CoA_DH_NAD-bd"/>
</dbReference>
<dbReference type="InterPro" id="IPR013328">
    <property type="entry name" value="6PGD_dom2"/>
</dbReference>
<dbReference type="GO" id="GO:0016616">
    <property type="term" value="F:oxidoreductase activity, acting on the CH-OH group of donors, NAD or NADP as acceptor"/>
    <property type="evidence" value="ECO:0007669"/>
    <property type="project" value="InterPro"/>
</dbReference>
<dbReference type="InterPro" id="IPR022694">
    <property type="entry name" value="3-OHacyl-CoA_DH"/>
</dbReference>
<dbReference type="Pfam" id="PF00725">
    <property type="entry name" value="3HCDH"/>
    <property type="match status" value="1"/>
</dbReference>
<sequence>MEVNTVAIVGGGRVGSGIAIVTAKAGLKTILTEKTRELADAAIERITREIDMQIARWGMTESEKKFILGNLDVGDDLERSRQAQLALCSIPSLLEEQKQIFRQLNAICGADTIFTSNSSVLSITELGAELDHPENMLGLHFLHPVLKTKLVEIVRGFATSDQTYETGKAFVKTLGKKGIEVFESPGFITTRVMFPLINEAMNALMEGIASAEDIDSAIQLGYNMQMGPLELADRIGLDRVLVAMEHLFREFGEQKFRPCPLIKKLVRAKHFGAKTGTGFFSYDKETGKKLSSSFQR</sequence>
<dbReference type="HOGENOM" id="CLU_009834_2_0_0"/>
<dbReference type="GO" id="GO:0006631">
    <property type="term" value="P:fatty acid metabolic process"/>
    <property type="evidence" value="ECO:0007669"/>
    <property type="project" value="InterPro"/>
</dbReference>
<feature type="site" description="Important for catalytic activity" evidence="2">
    <location>
        <position position="140"/>
    </location>
</feature>
<protein>
    <submittedName>
        <fullName evidence="5">3-hydroxyacyl-CoA dehydrogenase NAD-binding</fullName>
    </submittedName>
</protein>
<feature type="domain" description="3-hydroxyacyl-CoA dehydrogenase NAD binding" evidence="4">
    <location>
        <begin position="5"/>
        <end position="181"/>
    </location>
</feature>
<dbReference type="EMBL" id="DF820472">
    <property type="protein sequence ID" value="GAK60275.1"/>
    <property type="molecule type" value="Genomic_DNA"/>
</dbReference>
<evidence type="ECO:0000256" key="2">
    <source>
        <dbReference type="PIRSR" id="PIRSR000105-1"/>
    </source>
</evidence>
<dbReference type="PIRSF" id="PIRSF000105">
    <property type="entry name" value="HCDH"/>
    <property type="match status" value="1"/>
</dbReference>
<dbReference type="eggNOG" id="COG1250">
    <property type="taxonomic scope" value="Bacteria"/>
</dbReference>
<evidence type="ECO:0000313" key="5">
    <source>
        <dbReference type="EMBL" id="GAK60275.1"/>
    </source>
</evidence>
<gene>
    <name evidence="5" type="ORF">U27_00166</name>
</gene>
<dbReference type="Pfam" id="PF02737">
    <property type="entry name" value="3HCDH_N"/>
    <property type="match status" value="1"/>
</dbReference>
<dbReference type="STRING" id="1499967.U27_00166"/>
<dbReference type="Proteomes" id="UP000030661">
    <property type="component" value="Unassembled WGS sequence"/>
</dbReference>
<dbReference type="InterPro" id="IPR008927">
    <property type="entry name" value="6-PGluconate_DH-like_C_sf"/>
</dbReference>
<accession>A0A081C6S0</accession>
<dbReference type="Gene3D" id="1.10.1040.10">
    <property type="entry name" value="N-(1-d-carboxylethyl)-l-norvaline Dehydrogenase, domain 2"/>
    <property type="match status" value="1"/>
</dbReference>
<feature type="domain" description="3-hydroxyacyl-CoA dehydrogenase C-terminal" evidence="3">
    <location>
        <begin position="186"/>
        <end position="282"/>
    </location>
</feature>
<proteinExistence type="predicted"/>
<dbReference type="SUPFAM" id="SSF48179">
    <property type="entry name" value="6-phosphogluconate dehydrogenase C-terminal domain-like"/>
    <property type="match status" value="1"/>
</dbReference>
<reference evidence="5" key="1">
    <citation type="journal article" date="2015" name="PeerJ">
        <title>First genomic representation of candidate bacterial phylum KSB3 points to enhanced environmental sensing as a trigger of wastewater bulking.</title>
        <authorList>
            <person name="Sekiguchi Y."/>
            <person name="Ohashi A."/>
            <person name="Parks D.H."/>
            <person name="Yamauchi T."/>
            <person name="Tyson G.W."/>
            <person name="Hugenholtz P."/>
        </authorList>
    </citation>
    <scope>NUCLEOTIDE SEQUENCE [LARGE SCALE GENOMIC DNA]</scope>
</reference>
<evidence type="ECO:0000313" key="6">
    <source>
        <dbReference type="Proteomes" id="UP000030661"/>
    </source>
</evidence>
<keyword evidence="1" id="KW-0560">Oxidoreductase</keyword>
<keyword evidence="6" id="KW-1185">Reference proteome</keyword>
<dbReference type="GO" id="GO:0070403">
    <property type="term" value="F:NAD+ binding"/>
    <property type="evidence" value="ECO:0007669"/>
    <property type="project" value="InterPro"/>
</dbReference>
<evidence type="ECO:0000259" key="3">
    <source>
        <dbReference type="Pfam" id="PF00725"/>
    </source>
</evidence>